<organism evidence="1 2">
    <name type="scientific">Saccharopolyspora spinosa</name>
    <dbReference type="NCBI Taxonomy" id="60894"/>
    <lineage>
        <taxon>Bacteria</taxon>
        <taxon>Bacillati</taxon>
        <taxon>Actinomycetota</taxon>
        <taxon>Actinomycetes</taxon>
        <taxon>Pseudonocardiales</taxon>
        <taxon>Pseudonocardiaceae</taxon>
        <taxon>Saccharopolyspora</taxon>
    </lineage>
</organism>
<keyword evidence="2" id="KW-1185">Reference proteome</keyword>
<dbReference type="RefSeq" id="WP_010305011.1">
    <property type="nucleotide sequence ID" value="NZ_CP061007.1"/>
</dbReference>
<evidence type="ECO:0000313" key="2">
    <source>
        <dbReference type="Proteomes" id="UP000233786"/>
    </source>
</evidence>
<sequence>MSARLELLIAAAVAAREKLRRDQFIANGKGMAFHIFQYVPTKWTAHGRYYWRW</sequence>
<reference evidence="1" key="1">
    <citation type="submission" date="2017-12" db="EMBL/GenBank/DDBJ databases">
        <title>Sequencing the genomes of 1000 Actinobacteria strains.</title>
        <authorList>
            <person name="Klenk H.-P."/>
        </authorList>
    </citation>
    <scope>NUCLEOTIDE SEQUENCE [LARGE SCALE GENOMIC DNA]</scope>
    <source>
        <strain evidence="1">DSM 44228</strain>
    </source>
</reference>
<proteinExistence type="predicted"/>
<evidence type="ECO:0000313" key="1">
    <source>
        <dbReference type="EMBL" id="PKW19843.1"/>
    </source>
</evidence>
<comment type="caution">
    <text evidence="1">The sequence shown here is derived from an EMBL/GenBank/DDBJ whole genome shotgun (WGS) entry which is preliminary data.</text>
</comment>
<protein>
    <submittedName>
        <fullName evidence="1">Uncharacterized protein</fullName>
    </submittedName>
</protein>
<gene>
    <name evidence="1" type="ORF">A8926_8041</name>
</gene>
<dbReference type="EMBL" id="PJNB01000001">
    <property type="protein sequence ID" value="PKW19843.1"/>
    <property type="molecule type" value="Genomic_DNA"/>
</dbReference>
<dbReference type="AlphaFoldDB" id="A0A2N3YAE3"/>
<dbReference type="Proteomes" id="UP000233786">
    <property type="component" value="Unassembled WGS sequence"/>
</dbReference>
<name>A0A2N3YAE3_SACSN</name>
<accession>A0A2N3YAE3</accession>